<feature type="domain" description="ABC transporter" evidence="5">
    <location>
        <begin position="1"/>
        <end position="234"/>
    </location>
</feature>
<keyword evidence="4" id="KW-0067">ATP-binding</keyword>
<evidence type="ECO:0000313" key="6">
    <source>
        <dbReference type="EMBL" id="SVA44435.1"/>
    </source>
</evidence>
<evidence type="ECO:0000256" key="4">
    <source>
        <dbReference type="ARBA" id="ARBA00022840"/>
    </source>
</evidence>
<dbReference type="EMBL" id="UINC01009943">
    <property type="protein sequence ID" value="SVA44435.1"/>
    <property type="molecule type" value="Genomic_DNA"/>
</dbReference>
<dbReference type="SUPFAM" id="SSF52540">
    <property type="entry name" value="P-loop containing nucleoside triphosphate hydrolases"/>
    <property type="match status" value="1"/>
</dbReference>
<evidence type="ECO:0000259" key="5">
    <source>
        <dbReference type="PROSITE" id="PS50893"/>
    </source>
</evidence>
<dbReference type="InterPro" id="IPR003439">
    <property type="entry name" value="ABC_transporter-like_ATP-bd"/>
</dbReference>
<dbReference type="GO" id="GO:0005524">
    <property type="term" value="F:ATP binding"/>
    <property type="evidence" value="ECO:0007669"/>
    <property type="project" value="UniProtKB-KW"/>
</dbReference>
<gene>
    <name evidence="6" type="ORF">METZ01_LOCUS97289</name>
</gene>
<dbReference type="AlphaFoldDB" id="A0A381VW05"/>
<dbReference type="Pfam" id="PF08352">
    <property type="entry name" value="oligo_HPY"/>
    <property type="match status" value="1"/>
</dbReference>
<sequence length="310" mass="34549">MRKSGDVRAVDGVSLKVHRGETVGLVGESGCGKSTVGKTILNLLKPTSGQVIFEGKDLSTIGRAQWRLLRRKMQIIFQDPMESLNSRHTVGEILEEPFIIHKLGSPTQRRAWTQELLKKVGLTVSSIGRFPHEFSGGQRQRIGIARAIALKPKLIVCDEAVSALDVSVQAQIINLLLELQRKMELSLLFIAHDLSVVRHLSDRVAVMYLGQIVEEASSDEIYQNPAHPYTRALISAIPVPSPKSIRGRVILEGDVPSPINPPSGCRFHTRCTHSKPDCQRKIPKMEEVKSSHHVRCLRWRELPAPMIQIP</sequence>
<evidence type="ECO:0000256" key="3">
    <source>
        <dbReference type="ARBA" id="ARBA00022741"/>
    </source>
</evidence>
<evidence type="ECO:0000256" key="2">
    <source>
        <dbReference type="ARBA" id="ARBA00022448"/>
    </source>
</evidence>
<dbReference type="InterPro" id="IPR027417">
    <property type="entry name" value="P-loop_NTPase"/>
</dbReference>
<dbReference type="CDD" id="cd03257">
    <property type="entry name" value="ABC_NikE_OppD_transporters"/>
    <property type="match status" value="1"/>
</dbReference>
<proteinExistence type="inferred from homology"/>
<organism evidence="6">
    <name type="scientific">marine metagenome</name>
    <dbReference type="NCBI Taxonomy" id="408172"/>
    <lineage>
        <taxon>unclassified sequences</taxon>
        <taxon>metagenomes</taxon>
        <taxon>ecological metagenomes</taxon>
    </lineage>
</organism>
<dbReference type="PANTHER" id="PTHR43776:SF7">
    <property type="entry name" value="D,D-DIPEPTIDE TRANSPORT ATP-BINDING PROTEIN DDPF-RELATED"/>
    <property type="match status" value="1"/>
</dbReference>
<dbReference type="FunFam" id="3.40.50.300:FF:000016">
    <property type="entry name" value="Oligopeptide ABC transporter ATP-binding component"/>
    <property type="match status" value="1"/>
</dbReference>
<dbReference type="InterPro" id="IPR013563">
    <property type="entry name" value="Oligopep_ABC_C"/>
</dbReference>
<dbReference type="GO" id="GO:0015833">
    <property type="term" value="P:peptide transport"/>
    <property type="evidence" value="ECO:0007669"/>
    <property type="project" value="InterPro"/>
</dbReference>
<name>A0A381VW05_9ZZZZ</name>
<dbReference type="PROSITE" id="PS50893">
    <property type="entry name" value="ABC_TRANSPORTER_2"/>
    <property type="match status" value="1"/>
</dbReference>
<dbReference type="GO" id="GO:0016887">
    <property type="term" value="F:ATP hydrolysis activity"/>
    <property type="evidence" value="ECO:0007669"/>
    <property type="project" value="InterPro"/>
</dbReference>
<dbReference type="InterPro" id="IPR050319">
    <property type="entry name" value="ABC_transp_ATP-bind"/>
</dbReference>
<dbReference type="InterPro" id="IPR017871">
    <property type="entry name" value="ABC_transporter-like_CS"/>
</dbReference>
<evidence type="ECO:0000256" key="1">
    <source>
        <dbReference type="ARBA" id="ARBA00005417"/>
    </source>
</evidence>
<dbReference type="Pfam" id="PF00005">
    <property type="entry name" value="ABC_tran"/>
    <property type="match status" value="1"/>
</dbReference>
<comment type="similarity">
    <text evidence="1">Belongs to the ABC transporter superfamily.</text>
</comment>
<dbReference type="GO" id="GO:0055085">
    <property type="term" value="P:transmembrane transport"/>
    <property type="evidence" value="ECO:0007669"/>
    <property type="project" value="UniProtKB-ARBA"/>
</dbReference>
<dbReference type="NCBIfam" id="TIGR01727">
    <property type="entry name" value="oligo_HPY"/>
    <property type="match status" value="1"/>
</dbReference>
<keyword evidence="3" id="KW-0547">Nucleotide-binding</keyword>
<keyword evidence="2" id="KW-0813">Transport</keyword>
<reference evidence="6" key="1">
    <citation type="submission" date="2018-05" db="EMBL/GenBank/DDBJ databases">
        <authorList>
            <person name="Lanie J.A."/>
            <person name="Ng W.-L."/>
            <person name="Kazmierczak K.M."/>
            <person name="Andrzejewski T.M."/>
            <person name="Davidsen T.M."/>
            <person name="Wayne K.J."/>
            <person name="Tettelin H."/>
            <person name="Glass J.I."/>
            <person name="Rusch D."/>
            <person name="Podicherti R."/>
            <person name="Tsui H.-C.T."/>
            <person name="Winkler M.E."/>
        </authorList>
    </citation>
    <scope>NUCLEOTIDE SEQUENCE</scope>
</reference>
<dbReference type="SMART" id="SM00382">
    <property type="entry name" value="AAA"/>
    <property type="match status" value="1"/>
</dbReference>
<dbReference type="Gene3D" id="3.40.50.300">
    <property type="entry name" value="P-loop containing nucleotide triphosphate hydrolases"/>
    <property type="match status" value="1"/>
</dbReference>
<dbReference type="InterPro" id="IPR003593">
    <property type="entry name" value="AAA+_ATPase"/>
</dbReference>
<dbReference type="PANTHER" id="PTHR43776">
    <property type="entry name" value="TRANSPORT ATP-BINDING PROTEIN"/>
    <property type="match status" value="1"/>
</dbReference>
<dbReference type="PROSITE" id="PS00211">
    <property type="entry name" value="ABC_TRANSPORTER_1"/>
    <property type="match status" value="1"/>
</dbReference>
<accession>A0A381VW05</accession>
<protein>
    <recommendedName>
        <fullName evidence="5">ABC transporter domain-containing protein</fullName>
    </recommendedName>
</protein>